<dbReference type="Pfam" id="PF00072">
    <property type="entry name" value="Response_reg"/>
    <property type="match status" value="1"/>
</dbReference>
<evidence type="ECO:0000256" key="1">
    <source>
        <dbReference type="PROSITE-ProRule" id="PRU00169"/>
    </source>
</evidence>
<evidence type="ECO:0000313" key="3">
    <source>
        <dbReference type="EMBL" id="QIP13476.1"/>
    </source>
</evidence>
<evidence type="ECO:0000259" key="2">
    <source>
        <dbReference type="PROSITE" id="PS50110"/>
    </source>
</evidence>
<reference evidence="3 4" key="1">
    <citation type="submission" date="2020-03" db="EMBL/GenBank/DDBJ databases">
        <authorList>
            <person name="Kim M.K."/>
        </authorList>
    </citation>
    <scope>NUCLEOTIDE SEQUENCE [LARGE SCALE GENOMIC DNA]</scope>
    <source>
        <strain evidence="3 4">BT328</strain>
    </source>
</reference>
<dbReference type="InterPro" id="IPR001789">
    <property type="entry name" value="Sig_transdc_resp-reg_receiver"/>
</dbReference>
<dbReference type="GO" id="GO:0000160">
    <property type="term" value="P:phosphorelay signal transduction system"/>
    <property type="evidence" value="ECO:0007669"/>
    <property type="project" value="InterPro"/>
</dbReference>
<keyword evidence="1" id="KW-0597">Phosphoprotein</keyword>
<gene>
    <name evidence="3" type="ORF">G8759_12975</name>
</gene>
<feature type="domain" description="Response regulatory" evidence="2">
    <location>
        <begin position="13"/>
        <end position="144"/>
    </location>
</feature>
<name>A0A6G9AMB6_9BACT</name>
<dbReference type="EMBL" id="CP050063">
    <property type="protein sequence ID" value="QIP13476.1"/>
    <property type="molecule type" value="Genomic_DNA"/>
</dbReference>
<dbReference type="InterPro" id="IPR052893">
    <property type="entry name" value="TCS_response_regulator"/>
</dbReference>
<organism evidence="3 4">
    <name type="scientific">Spirosoma aureum</name>
    <dbReference type="NCBI Taxonomy" id="2692134"/>
    <lineage>
        <taxon>Bacteria</taxon>
        <taxon>Pseudomonadati</taxon>
        <taxon>Bacteroidota</taxon>
        <taxon>Cytophagia</taxon>
        <taxon>Cytophagales</taxon>
        <taxon>Cytophagaceae</taxon>
        <taxon>Spirosoma</taxon>
    </lineage>
</organism>
<dbReference type="Gene3D" id="3.40.50.2300">
    <property type="match status" value="1"/>
</dbReference>
<dbReference type="SMART" id="SM00448">
    <property type="entry name" value="REC"/>
    <property type="match status" value="1"/>
</dbReference>
<proteinExistence type="predicted"/>
<dbReference type="InterPro" id="IPR011006">
    <property type="entry name" value="CheY-like_superfamily"/>
</dbReference>
<dbReference type="AlphaFoldDB" id="A0A6G9AMB6"/>
<protein>
    <submittedName>
        <fullName evidence="3">Response regulator</fullName>
    </submittedName>
</protein>
<dbReference type="RefSeq" id="WP_167208579.1">
    <property type="nucleotide sequence ID" value="NZ_CP050063.1"/>
</dbReference>
<accession>A0A6G9AMB6</accession>
<feature type="modified residue" description="4-aspartylphosphate" evidence="1">
    <location>
        <position position="77"/>
    </location>
</feature>
<dbReference type="Proteomes" id="UP000501802">
    <property type="component" value="Chromosome"/>
</dbReference>
<dbReference type="PANTHER" id="PTHR44520:SF2">
    <property type="entry name" value="RESPONSE REGULATOR RCP1"/>
    <property type="match status" value="1"/>
</dbReference>
<keyword evidence="4" id="KW-1185">Reference proteome</keyword>
<dbReference type="PANTHER" id="PTHR44520">
    <property type="entry name" value="RESPONSE REGULATOR RCP1-RELATED"/>
    <property type="match status" value="1"/>
</dbReference>
<evidence type="ECO:0000313" key="4">
    <source>
        <dbReference type="Proteomes" id="UP000501802"/>
    </source>
</evidence>
<dbReference type="SUPFAM" id="SSF52172">
    <property type="entry name" value="CheY-like"/>
    <property type="match status" value="1"/>
</dbReference>
<sequence>MINNLVMKMLPLRVLLVDDDDEDRQLIREALTTAIDHILIEEMATGEELIKWLAHRRSLPSTEMRKESALVTIILLDMHMPKLTGLETLQSLGDTRDLAYMPVVLLTSSISEPLKQQAYEHGIHLYMVKPAGASGFYRVVEAVKLCYRDTLRMRDQNAFS</sequence>
<dbReference type="KEGG" id="spib:G8759_12975"/>
<dbReference type="PROSITE" id="PS50110">
    <property type="entry name" value="RESPONSE_REGULATORY"/>
    <property type="match status" value="1"/>
</dbReference>